<dbReference type="EMBL" id="BMYJ01000006">
    <property type="protein sequence ID" value="GHC58267.1"/>
    <property type="molecule type" value="Genomic_DNA"/>
</dbReference>
<reference evidence="2" key="2">
    <citation type="submission" date="2020-09" db="EMBL/GenBank/DDBJ databases">
        <authorList>
            <person name="Sun Q."/>
            <person name="Kim S."/>
        </authorList>
    </citation>
    <scope>NUCLEOTIDE SEQUENCE</scope>
    <source>
        <strain evidence="2">KCTC 23310</strain>
    </source>
</reference>
<evidence type="ECO:0000256" key="1">
    <source>
        <dbReference type="SAM" id="SignalP"/>
    </source>
</evidence>
<gene>
    <name evidence="2" type="ORF">GCM10007315_22340</name>
</gene>
<feature type="signal peptide" evidence="1">
    <location>
        <begin position="1"/>
        <end position="23"/>
    </location>
</feature>
<dbReference type="RefSeq" id="WP_189411749.1">
    <property type="nucleotide sequence ID" value="NZ_BMYJ01000006.1"/>
</dbReference>
<reference evidence="2" key="1">
    <citation type="journal article" date="2014" name="Int. J. Syst. Evol. Microbiol.">
        <title>Complete genome sequence of Corynebacterium casei LMG S-19264T (=DSM 44701T), isolated from a smear-ripened cheese.</title>
        <authorList>
            <consortium name="US DOE Joint Genome Institute (JGI-PGF)"/>
            <person name="Walter F."/>
            <person name="Albersmeier A."/>
            <person name="Kalinowski J."/>
            <person name="Ruckert C."/>
        </authorList>
    </citation>
    <scope>NUCLEOTIDE SEQUENCE</scope>
    <source>
        <strain evidence="2">KCTC 23310</strain>
    </source>
</reference>
<feature type="chain" id="PRO_5037341067" evidence="1">
    <location>
        <begin position="24"/>
        <end position="193"/>
    </location>
</feature>
<sequence>MTGTLRNLLVACGMLMLASPVFACSPLYHEATGKVLLGEACAAKHSLNGPYSAELFEARPWGFGKIIQKADVHNEYKAGDYYIVSDCQSKEVVVWGSEYFICEGSDGDVFDKRDESAAKLYSEIVLEEEIGEILTIDQIVRRARKLHVPEITLATTSSGLWFFDVETEVVPFSLACGCKTFFPHMEKWEERSE</sequence>
<proteinExistence type="predicted"/>
<protein>
    <submittedName>
        <fullName evidence="2">Uncharacterized protein</fullName>
    </submittedName>
</protein>
<keyword evidence="1" id="KW-0732">Signal</keyword>
<dbReference type="AlphaFoldDB" id="A0A918TQL0"/>
<organism evidence="2 3">
    <name type="scientific">Neogemmobacter tilapiae</name>
    <dbReference type="NCBI Taxonomy" id="875041"/>
    <lineage>
        <taxon>Bacteria</taxon>
        <taxon>Pseudomonadati</taxon>
        <taxon>Pseudomonadota</taxon>
        <taxon>Alphaproteobacteria</taxon>
        <taxon>Rhodobacterales</taxon>
        <taxon>Paracoccaceae</taxon>
        <taxon>Neogemmobacter</taxon>
    </lineage>
</organism>
<keyword evidence="3" id="KW-1185">Reference proteome</keyword>
<evidence type="ECO:0000313" key="2">
    <source>
        <dbReference type="EMBL" id="GHC58267.1"/>
    </source>
</evidence>
<comment type="caution">
    <text evidence="2">The sequence shown here is derived from an EMBL/GenBank/DDBJ whole genome shotgun (WGS) entry which is preliminary data.</text>
</comment>
<dbReference type="Proteomes" id="UP000638981">
    <property type="component" value="Unassembled WGS sequence"/>
</dbReference>
<name>A0A918TQL0_9RHOB</name>
<evidence type="ECO:0000313" key="3">
    <source>
        <dbReference type="Proteomes" id="UP000638981"/>
    </source>
</evidence>
<accession>A0A918TQL0</accession>